<dbReference type="InterPro" id="IPR001163">
    <property type="entry name" value="Sm_dom_euk/arc"/>
</dbReference>
<evidence type="ECO:0000313" key="14">
    <source>
        <dbReference type="Proteomes" id="UP000028582"/>
    </source>
</evidence>
<keyword evidence="9" id="KW-0687">Ribonucleoprotein</keyword>
<keyword evidence="6" id="KW-0694">RNA-binding</keyword>
<dbReference type="GO" id="GO:0071013">
    <property type="term" value="C:catalytic step 2 spliceosome"/>
    <property type="evidence" value="ECO:0007669"/>
    <property type="project" value="TreeGrafter"/>
</dbReference>
<feature type="domain" description="Sm" evidence="12">
    <location>
        <begin position="50"/>
        <end position="134"/>
    </location>
</feature>
<dbReference type="SMART" id="SM00651">
    <property type="entry name" value="Sm"/>
    <property type="match status" value="1"/>
</dbReference>
<evidence type="ECO:0000259" key="12">
    <source>
        <dbReference type="PROSITE" id="PS52002"/>
    </source>
</evidence>
<dbReference type="Gene3D" id="2.30.30.100">
    <property type="match status" value="1"/>
</dbReference>
<dbReference type="GO" id="GO:0000398">
    <property type="term" value="P:mRNA splicing, via spliceosome"/>
    <property type="evidence" value="ECO:0007669"/>
    <property type="project" value="TreeGrafter"/>
</dbReference>
<evidence type="ECO:0000256" key="10">
    <source>
        <dbReference type="ARBA" id="ARBA00041355"/>
    </source>
</evidence>
<dbReference type="Proteomes" id="UP000028582">
    <property type="component" value="Unassembled WGS sequence"/>
</dbReference>
<dbReference type="GO" id="GO:0003723">
    <property type="term" value="F:RNA binding"/>
    <property type="evidence" value="ECO:0007669"/>
    <property type="project" value="UniProtKB-KW"/>
</dbReference>
<evidence type="ECO:0000256" key="2">
    <source>
        <dbReference type="ARBA" id="ARBA00004496"/>
    </source>
</evidence>
<dbReference type="Pfam" id="PF01423">
    <property type="entry name" value="LSM"/>
    <property type="match status" value="1"/>
</dbReference>
<dbReference type="GO" id="GO:0071004">
    <property type="term" value="C:U2-type prespliceosome"/>
    <property type="evidence" value="ECO:0007669"/>
    <property type="project" value="TreeGrafter"/>
</dbReference>
<dbReference type="CDD" id="cd01717">
    <property type="entry name" value="Sm_B"/>
    <property type="match status" value="1"/>
</dbReference>
<evidence type="ECO:0000256" key="7">
    <source>
        <dbReference type="ARBA" id="ARBA00023187"/>
    </source>
</evidence>
<dbReference type="GO" id="GO:0070990">
    <property type="term" value="F:snRNP binding"/>
    <property type="evidence" value="ECO:0007669"/>
    <property type="project" value="TreeGrafter"/>
</dbReference>
<comment type="caution">
    <text evidence="13">The sequence shown here is derived from an EMBL/GenBank/DDBJ whole genome shotgun (WGS) entry which is preliminary data.</text>
</comment>
<dbReference type="InterPro" id="IPR047575">
    <property type="entry name" value="Sm"/>
</dbReference>
<dbReference type="GO" id="GO:0005686">
    <property type="term" value="C:U2 snRNP"/>
    <property type="evidence" value="ECO:0007669"/>
    <property type="project" value="TreeGrafter"/>
</dbReference>
<dbReference type="GO" id="GO:0005737">
    <property type="term" value="C:cytoplasm"/>
    <property type="evidence" value="ECO:0007669"/>
    <property type="project" value="UniProtKB-SubCell"/>
</dbReference>
<keyword evidence="7" id="KW-0508">mRNA splicing</keyword>
<dbReference type="InterPro" id="IPR050914">
    <property type="entry name" value="snRNP_SmB/NAA38-like"/>
</dbReference>
<evidence type="ECO:0000256" key="4">
    <source>
        <dbReference type="ARBA" id="ARBA00022490"/>
    </source>
</evidence>
<evidence type="ECO:0000256" key="3">
    <source>
        <dbReference type="ARBA" id="ARBA00009123"/>
    </source>
</evidence>
<dbReference type="SUPFAM" id="SSF50182">
    <property type="entry name" value="Sm-like ribonucleoproteins"/>
    <property type="match status" value="1"/>
</dbReference>
<dbReference type="OrthoDB" id="2020720at2759"/>
<evidence type="ECO:0000256" key="11">
    <source>
        <dbReference type="SAM" id="MobiDB-lite"/>
    </source>
</evidence>
<dbReference type="EMBL" id="ANJA01001051">
    <property type="protein sequence ID" value="ETO79913.1"/>
    <property type="molecule type" value="Genomic_DNA"/>
</dbReference>
<name>A0A081AM02_PHYNI</name>
<reference evidence="13 14" key="1">
    <citation type="submission" date="2013-11" db="EMBL/GenBank/DDBJ databases">
        <title>The Genome Sequence of Phytophthora parasitica P1976.</title>
        <authorList>
            <consortium name="The Broad Institute Genomics Platform"/>
            <person name="Russ C."/>
            <person name="Tyler B."/>
            <person name="Panabieres F."/>
            <person name="Shan W."/>
            <person name="Tripathy S."/>
            <person name="Grunwald N."/>
            <person name="Machado M."/>
            <person name="Johnson C.S."/>
            <person name="Walker B."/>
            <person name="Young S."/>
            <person name="Zeng Q."/>
            <person name="Gargeya S."/>
            <person name="Fitzgerald M."/>
            <person name="Haas B."/>
            <person name="Abouelleil A."/>
            <person name="Allen A.W."/>
            <person name="Alvarado L."/>
            <person name="Arachchi H.M."/>
            <person name="Berlin A.M."/>
            <person name="Chapman S.B."/>
            <person name="Gainer-Dewar J."/>
            <person name="Goldberg J."/>
            <person name="Griggs A."/>
            <person name="Gujja S."/>
            <person name="Hansen M."/>
            <person name="Howarth C."/>
            <person name="Imamovic A."/>
            <person name="Ireland A."/>
            <person name="Larimer J."/>
            <person name="McCowan C."/>
            <person name="Murphy C."/>
            <person name="Pearson M."/>
            <person name="Poon T.W."/>
            <person name="Priest M."/>
            <person name="Roberts A."/>
            <person name="Saif S."/>
            <person name="Shea T."/>
            <person name="Sisk P."/>
            <person name="Sykes S."/>
            <person name="Wortman J."/>
            <person name="Nusbaum C."/>
            <person name="Birren B."/>
        </authorList>
    </citation>
    <scope>NUCLEOTIDE SEQUENCE [LARGE SCALE GENOMIC DNA]</scope>
    <source>
        <strain evidence="13 14">P1976</strain>
    </source>
</reference>
<dbReference type="AlphaFoldDB" id="A0A081AM02"/>
<dbReference type="GO" id="GO:0005685">
    <property type="term" value="C:U1 snRNP"/>
    <property type="evidence" value="ECO:0007669"/>
    <property type="project" value="TreeGrafter"/>
</dbReference>
<comment type="subcellular location">
    <subcellularLocation>
        <location evidence="2">Cytoplasm</location>
    </subcellularLocation>
    <subcellularLocation>
        <location evidence="1">Nucleus</location>
    </subcellularLocation>
</comment>
<gene>
    <name evidence="13" type="ORF">F444_05420</name>
</gene>
<dbReference type="PANTHER" id="PTHR10701">
    <property type="entry name" value="SMALL NUCLEAR RIBONUCLEOPROTEIN-ASSOCIATED PROTEIN B AND N"/>
    <property type="match status" value="1"/>
</dbReference>
<feature type="region of interest" description="Disordered" evidence="11">
    <location>
        <begin position="231"/>
        <end position="262"/>
    </location>
</feature>
<dbReference type="GO" id="GO:0005682">
    <property type="term" value="C:U5 snRNP"/>
    <property type="evidence" value="ECO:0007669"/>
    <property type="project" value="TreeGrafter"/>
</dbReference>
<evidence type="ECO:0000256" key="9">
    <source>
        <dbReference type="ARBA" id="ARBA00023274"/>
    </source>
</evidence>
<evidence type="ECO:0000256" key="1">
    <source>
        <dbReference type="ARBA" id="ARBA00004123"/>
    </source>
</evidence>
<protein>
    <recommendedName>
        <fullName evidence="10">Sm protein B</fullName>
    </recommendedName>
</protein>
<evidence type="ECO:0000313" key="13">
    <source>
        <dbReference type="EMBL" id="ETO79913.1"/>
    </source>
</evidence>
<evidence type="ECO:0000256" key="5">
    <source>
        <dbReference type="ARBA" id="ARBA00022664"/>
    </source>
</evidence>
<dbReference type="InterPro" id="IPR010920">
    <property type="entry name" value="LSM_dom_sf"/>
</dbReference>
<sequence length="262" mass="27575">MLGYGFWIGWGVAPLPSRKAALPYLLLALRLGRRIWLSERQTAGAKMVMTKSSKMLNYINYRMKVTLQDSRVLIGYFMAFDKHMNLVLGDCEEFRTLKAKVKSAVSEERVEKRHLGLVLLRGESVVSLTVEGPPLAKENETVGPSGPGVARAAGRGIPAAPMGAPPMGLMAPMRGIGGSAPGMMQPGQVAAMAQPQAYGRGRGIPGPPGGMMPPPRPMPGMGMPPPGMGMPPGMGPPPGMMPPPGMRGPPGPPPGMRGPPGQ</sequence>
<organism evidence="13 14">
    <name type="scientific">Phytophthora nicotianae P1976</name>
    <dbReference type="NCBI Taxonomy" id="1317066"/>
    <lineage>
        <taxon>Eukaryota</taxon>
        <taxon>Sar</taxon>
        <taxon>Stramenopiles</taxon>
        <taxon>Oomycota</taxon>
        <taxon>Peronosporomycetes</taxon>
        <taxon>Peronosporales</taxon>
        <taxon>Peronosporaceae</taxon>
        <taxon>Phytophthora</taxon>
    </lineage>
</organism>
<dbReference type="GO" id="GO:0046540">
    <property type="term" value="C:U4/U6 x U5 tri-snRNP complex"/>
    <property type="evidence" value="ECO:0007669"/>
    <property type="project" value="TreeGrafter"/>
</dbReference>
<evidence type="ECO:0000256" key="6">
    <source>
        <dbReference type="ARBA" id="ARBA00022884"/>
    </source>
</evidence>
<dbReference type="PANTHER" id="PTHR10701:SF0">
    <property type="entry name" value="SMALL NUCLEAR RIBONUCLEOPROTEIN-ASSOCIATED PROTEIN B"/>
    <property type="match status" value="1"/>
</dbReference>
<dbReference type="GO" id="GO:0005687">
    <property type="term" value="C:U4 snRNP"/>
    <property type="evidence" value="ECO:0007669"/>
    <property type="project" value="TreeGrafter"/>
</dbReference>
<keyword evidence="5" id="KW-0507">mRNA processing</keyword>
<proteinExistence type="inferred from homology"/>
<accession>A0A081AM02</accession>
<comment type="similarity">
    <text evidence="3">Belongs to the snRNP SmB/SmN family.</text>
</comment>
<evidence type="ECO:0000256" key="8">
    <source>
        <dbReference type="ARBA" id="ARBA00023242"/>
    </source>
</evidence>
<dbReference type="PROSITE" id="PS52002">
    <property type="entry name" value="SM"/>
    <property type="match status" value="1"/>
</dbReference>
<keyword evidence="8" id="KW-0539">Nucleus</keyword>
<keyword evidence="4" id="KW-0963">Cytoplasm</keyword>